<dbReference type="Gene3D" id="3.40.630.30">
    <property type="match status" value="1"/>
</dbReference>
<dbReference type="eggNOG" id="COG2388">
    <property type="taxonomic scope" value="Bacteria"/>
</dbReference>
<accession>I4AK96</accession>
<dbReference type="GO" id="GO:0016740">
    <property type="term" value="F:transferase activity"/>
    <property type="evidence" value="ECO:0007669"/>
    <property type="project" value="UniProtKB-KW"/>
</dbReference>
<protein>
    <submittedName>
        <fullName evidence="2">Putative acetyltransferase</fullName>
    </submittedName>
</protein>
<evidence type="ECO:0000259" key="1">
    <source>
        <dbReference type="PROSITE" id="PS51729"/>
    </source>
</evidence>
<name>I4AK96_BERLS</name>
<reference evidence="3" key="1">
    <citation type="submission" date="2012-06" db="EMBL/GenBank/DDBJ databases">
        <title>The complete genome of Flexibacter litoralis DSM 6794.</title>
        <authorList>
            <person name="Lucas S."/>
            <person name="Copeland A."/>
            <person name="Lapidus A."/>
            <person name="Glavina del Rio T."/>
            <person name="Dalin E."/>
            <person name="Tice H."/>
            <person name="Bruce D."/>
            <person name="Goodwin L."/>
            <person name="Pitluck S."/>
            <person name="Peters L."/>
            <person name="Ovchinnikova G."/>
            <person name="Lu M."/>
            <person name="Kyrpides N."/>
            <person name="Mavromatis K."/>
            <person name="Ivanova N."/>
            <person name="Brettin T."/>
            <person name="Detter J.C."/>
            <person name="Han C."/>
            <person name="Larimer F."/>
            <person name="Land M."/>
            <person name="Hauser L."/>
            <person name="Markowitz V."/>
            <person name="Cheng J.-F."/>
            <person name="Hugenholtz P."/>
            <person name="Woyke T."/>
            <person name="Wu D."/>
            <person name="Spring S."/>
            <person name="Lang E."/>
            <person name="Kopitz M."/>
            <person name="Brambilla E."/>
            <person name="Klenk H.-P."/>
            <person name="Eisen J.A."/>
        </authorList>
    </citation>
    <scope>NUCLEOTIDE SEQUENCE [LARGE SCALE GENOMIC DNA]</scope>
    <source>
        <strain evidence="3">ATCC 23117 / DSM 6794 / NBRC 15988 / NCIMB 1366 / Sio-4</strain>
    </source>
</reference>
<feature type="domain" description="N-acetyltransferase" evidence="1">
    <location>
        <begin position="10"/>
        <end position="96"/>
    </location>
</feature>
<gene>
    <name evidence="2" type="ordered locus">Fleli_1997</name>
</gene>
<proteinExistence type="predicted"/>
<dbReference type="InterPro" id="IPR016181">
    <property type="entry name" value="Acyl_CoA_acyltransferase"/>
</dbReference>
<dbReference type="SUPFAM" id="SSF55729">
    <property type="entry name" value="Acyl-CoA N-acyltransferases (Nat)"/>
    <property type="match status" value="1"/>
</dbReference>
<dbReference type="PROSITE" id="PS51729">
    <property type="entry name" value="GNAT_YJDJ"/>
    <property type="match status" value="1"/>
</dbReference>
<dbReference type="Proteomes" id="UP000006054">
    <property type="component" value="Chromosome"/>
</dbReference>
<evidence type="ECO:0000313" key="3">
    <source>
        <dbReference type="Proteomes" id="UP000006054"/>
    </source>
</evidence>
<sequence>MKQIHKEAICQNEDKKRFEWNIEGHTAFIEYILNTQNEISLTHTEVPKELGGKGIASKLTKAVLDYIKTENWVVYPTCSFIESFIAKNEEYQILLKKE</sequence>
<dbReference type="OrthoDB" id="9793389at2"/>
<dbReference type="KEGG" id="fli:Fleli_1997"/>
<dbReference type="HOGENOM" id="CLU_132888_1_2_10"/>
<dbReference type="EMBL" id="CP003345">
    <property type="protein sequence ID" value="AFM04381.1"/>
    <property type="molecule type" value="Genomic_DNA"/>
</dbReference>
<dbReference type="InterPro" id="IPR045057">
    <property type="entry name" value="Gcn5-rel_NAT"/>
</dbReference>
<dbReference type="RefSeq" id="WP_014797830.1">
    <property type="nucleotide sequence ID" value="NC_018018.1"/>
</dbReference>
<dbReference type="Pfam" id="PF14542">
    <property type="entry name" value="Acetyltransf_CG"/>
    <property type="match status" value="1"/>
</dbReference>
<organism evidence="2 3">
    <name type="scientific">Bernardetia litoralis (strain ATCC 23117 / DSM 6794 / NBRC 15988 / NCIMB 1366 / Fx l1 / Sio-4)</name>
    <name type="common">Flexibacter litoralis</name>
    <dbReference type="NCBI Taxonomy" id="880071"/>
    <lineage>
        <taxon>Bacteria</taxon>
        <taxon>Pseudomonadati</taxon>
        <taxon>Bacteroidota</taxon>
        <taxon>Cytophagia</taxon>
        <taxon>Cytophagales</taxon>
        <taxon>Bernardetiaceae</taxon>
        <taxon>Bernardetia</taxon>
    </lineage>
</organism>
<dbReference type="InterPro" id="IPR031165">
    <property type="entry name" value="GNAT_YJDJ"/>
</dbReference>
<dbReference type="PATRIC" id="fig|880071.3.peg.1984"/>
<keyword evidence="2" id="KW-0808">Transferase</keyword>
<keyword evidence="3" id="KW-1185">Reference proteome</keyword>
<dbReference type="PANTHER" id="PTHR31435:SF10">
    <property type="entry name" value="BSR4717 PROTEIN"/>
    <property type="match status" value="1"/>
</dbReference>
<evidence type="ECO:0000313" key="2">
    <source>
        <dbReference type="EMBL" id="AFM04381.1"/>
    </source>
</evidence>
<dbReference type="PANTHER" id="PTHR31435">
    <property type="entry name" value="PROTEIN NATD1"/>
    <property type="match status" value="1"/>
</dbReference>
<dbReference type="AlphaFoldDB" id="I4AK96"/>
<dbReference type="STRING" id="880071.Fleli_1997"/>